<protein>
    <submittedName>
        <fullName evidence="1">Uncharacterized protein</fullName>
    </submittedName>
</protein>
<dbReference type="AlphaFoldDB" id="A0A4C1TYN4"/>
<dbReference type="Proteomes" id="UP000299102">
    <property type="component" value="Unassembled WGS sequence"/>
</dbReference>
<name>A0A4C1TYN4_EUMVA</name>
<organism evidence="1 2">
    <name type="scientific">Eumeta variegata</name>
    <name type="common">Bagworm moth</name>
    <name type="synonym">Eumeta japonica</name>
    <dbReference type="NCBI Taxonomy" id="151549"/>
    <lineage>
        <taxon>Eukaryota</taxon>
        <taxon>Metazoa</taxon>
        <taxon>Ecdysozoa</taxon>
        <taxon>Arthropoda</taxon>
        <taxon>Hexapoda</taxon>
        <taxon>Insecta</taxon>
        <taxon>Pterygota</taxon>
        <taxon>Neoptera</taxon>
        <taxon>Endopterygota</taxon>
        <taxon>Lepidoptera</taxon>
        <taxon>Glossata</taxon>
        <taxon>Ditrysia</taxon>
        <taxon>Tineoidea</taxon>
        <taxon>Psychidae</taxon>
        <taxon>Oiketicinae</taxon>
        <taxon>Eumeta</taxon>
    </lineage>
</organism>
<dbReference type="EMBL" id="BGZK01000104">
    <property type="protein sequence ID" value="GBP19127.1"/>
    <property type="molecule type" value="Genomic_DNA"/>
</dbReference>
<comment type="caution">
    <text evidence="1">The sequence shown here is derived from an EMBL/GenBank/DDBJ whole genome shotgun (WGS) entry which is preliminary data.</text>
</comment>
<gene>
    <name evidence="1" type="ORF">EVAR_83440_1</name>
</gene>
<keyword evidence="2" id="KW-1185">Reference proteome</keyword>
<evidence type="ECO:0000313" key="1">
    <source>
        <dbReference type="EMBL" id="GBP19127.1"/>
    </source>
</evidence>
<evidence type="ECO:0000313" key="2">
    <source>
        <dbReference type="Proteomes" id="UP000299102"/>
    </source>
</evidence>
<sequence length="110" mass="12614">MSGLTRLPAFGSFTSKIEYLQYHSSQQQSLLIVRSHRAHTRRPASPPRTAPTLPSLPDWLTFMRFCDLETLRAQMYACCLYGLTLPPDRNIISRTCLSIVITIHIFVQMM</sequence>
<proteinExistence type="predicted"/>
<accession>A0A4C1TYN4</accession>
<reference evidence="1 2" key="1">
    <citation type="journal article" date="2019" name="Commun. Biol.">
        <title>The bagworm genome reveals a unique fibroin gene that provides high tensile strength.</title>
        <authorList>
            <person name="Kono N."/>
            <person name="Nakamura H."/>
            <person name="Ohtoshi R."/>
            <person name="Tomita M."/>
            <person name="Numata K."/>
            <person name="Arakawa K."/>
        </authorList>
    </citation>
    <scope>NUCLEOTIDE SEQUENCE [LARGE SCALE GENOMIC DNA]</scope>
</reference>